<evidence type="ECO:0000256" key="1">
    <source>
        <dbReference type="SAM" id="MobiDB-lite"/>
    </source>
</evidence>
<organism evidence="2 3">
    <name type="scientific">Colocasia esculenta</name>
    <name type="common">Wild taro</name>
    <name type="synonym">Arum esculentum</name>
    <dbReference type="NCBI Taxonomy" id="4460"/>
    <lineage>
        <taxon>Eukaryota</taxon>
        <taxon>Viridiplantae</taxon>
        <taxon>Streptophyta</taxon>
        <taxon>Embryophyta</taxon>
        <taxon>Tracheophyta</taxon>
        <taxon>Spermatophyta</taxon>
        <taxon>Magnoliopsida</taxon>
        <taxon>Liliopsida</taxon>
        <taxon>Araceae</taxon>
        <taxon>Aroideae</taxon>
        <taxon>Colocasieae</taxon>
        <taxon>Colocasia</taxon>
    </lineage>
</organism>
<feature type="region of interest" description="Disordered" evidence="1">
    <location>
        <begin position="19"/>
        <end position="38"/>
    </location>
</feature>
<dbReference type="EMBL" id="NMUH01002709">
    <property type="protein sequence ID" value="MQM01615.1"/>
    <property type="molecule type" value="Genomic_DNA"/>
</dbReference>
<proteinExistence type="predicted"/>
<gene>
    <name evidence="2" type="ORF">Taro_034376</name>
</gene>
<sequence>MVGVVLRLRRISIGVRRGVSSRPQHPWVHSTSSTTTCGLQRVHARPSSGNADPGVDPGSTAGSVVGLGSGSSSSSLGAWPWWSFHHGEV</sequence>
<feature type="region of interest" description="Disordered" evidence="1">
    <location>
        <begin position="43"/>
        <end position="66"/>
    </location>
</feature>
<keyword evidence="3" id="KW-1185">Reference proteome</keyword>
<protein>
    <submittedName>
        <fullName evidence="2">Uncharacterized protein</fullName>
    </submittedName>
</protein>
<evidence type="ECO:0000313" key="2">
    <source>
        <dbReference type="EMBL" id="MQM01615.1"/>
    </source>
</evidence>
<reference evidence="2" key="1">
    <citation type="submission" date="2017-07" db="EMBL/GenBank/DDBJ databases">
        <title>Taro Niue Genome Assembly and Annotation.</title>
        <authorList>
            <person name="Atibalentja N."/>
            <person name="Keating K."/>
            <person name="Fields C.J."/>
        </authorList>
    </citation>
    <scope>NUCLEOTIDE SEQUENCE</scope>
    <source>
        <strain evidence="2">Niue_2</strain>
        <tissue evidence="2">Leaf</tissue>
    </source>
</reference>
<dbReference type="Proteomes" id="UP000652761">
    <property type="component" value="Unassembled WGS sequence"/>
</dbReference>
<dbReference type="AlphaFoldDB" id="A0A843W9U6"/>
<accession>A0A843W9U6</accession>
<evidence type="ECO:0000313" key="3">
    <source>
        <dbReference type="Proteomes" id="UP000652761"/>
    </source>
</evidence>
<comment type="caution">
    <text evidence="2">The sequence shown here is derived from an EMBL/GenBank/DDBJ whole genome shotgun (WGS) entry which is preliminary data.</text>
</comment>
<feature type="compositionally biased region" description="Polar residues" evidence="1">
    <location>
        <begin position="29"/>
        <end position="38"/>
    </location>
</feature>
<name>A0A843W9U6_COLES</name>